<gene>
    <name evidence="1" type="ORF">Pint_03314</name>
</gene>
<protein>
    <submittedName>
        <fullName evidence="1">Uncharacterized protein</fullName>
    </submittedName>
</protein>
<name>A0ACC0ZLP1_9ROSI</name>
<proteinExistence type="predicted"/>
<evidence type="ECO:0000313" key="1">
    <source>
        <dbReference type="EMBL" id="KAJ0053553.1"/>
    </source>
</evidence>
<comment type="caution">
    <text evidence="1">The sequence shown here is derived from an EMBL/GenBank/DDBJ whole genome shotgun (WGS) entry which is preliminary data.</text>
</comment>
<organism evidence="1 2">
    <name type="scientific">Pistacia integerrima</name>
    <dbReference type="NCBI Taxonomy" id="434235"/>
    <lineage>
        <taxon>Eukaryota</taxon>
        <taxon>Viridiplantae</taxon>
        <taxon>Streptophyta</taxon>
        <taxon>Embryophyta</taxon>
        <taxon>Tracheophyta</taxon>
        <taxon>Spermatophyta</taxon>
        <taxon>Magnoliopsida</taxon>
        <taxon>eudicotyledons</taxon>
        <taxon>Gunneridae</taxon>
        <taxon>Pentapetalae</taxon>
        <taxon>rosids</taxon>
        <taxon>malvids</taxon>
        <taxon>Sapindales</taxon>
        <taxon>Anacardiaceae</taxon>
        <taxon>Pistacia</taxon>
    </lineage>
</organism>
<reference evidence="2" key="1">
    <citation type="journal article" date="2023" name="G3 (Bethesda)">
        <title>Genome assembly and association tests identify interacting loci associated with vigor, precocity, and sex in interspecific pistachio rootstocks.</title>
        <authorList>
            <person name="Palmer W."/>
            <person name="Jacygrad E."/>
            <person name="Sagayaradj S."/>
            <person name="Cavanaugh K."/>
            <person name="Han R."/>
            <person name="Bertier L."/>
            <person name="Beede B."/>
            <person name="Kafkas S."/>
            <person name="Golino D."/>
            <person name="Preece J."/>
            <person name="Michelmore R."/>
        </authorList>
    </citation>
    <scope>NUCLEOTIDE SEQUENCE [LARGE SCALE GENOMIC DNA]</scope>
</reference>
<sequence length="840" mass="97008">MASQSTNLFLGLSPVLRATPRSSTFSNVKYQPNKSLFFSSVWPSRLEDKRVNLSICPRCSNSSSTSENRILDVLHNDLQQMIKRHEIEIVEADIDEEANKDRVHTIRSMLSSLNDGGISVSAYDTAWVALIEDIEGSGASQFPSALQWIADNQLPDGSWGEDKIFSAYDRLISTIACVVALKRWNIHQDRCEKGLSFFKENISKLEKESDEHMPCGFEIIFPALLDKARSLEIEVPDHSPALQDIYAKRNFKLSSNHPHFINGVPVNRIPKDKLHSVPTTLLGSLEGMQDLNWEKLLKLQFQDGSFFSSLSSTAYAFMQTKNENCLKFLTKVVQKFNTGVPTLYPVDVYEHIWVVDRLLRLGISRYFQPEFNECMDYVYRYVTEEGIPFQRQGRIPDLDDTAMGFRLLRLHGYEVSADIFRHFEDGGEFFCFPGQSTEGVTVIFNLYRASQVLFPGEKILENAKKFSEKFLREKHAANELLDKWLIAKDLPGEVSFALEVPWYARFPRVETRLYIEQYGGEDDIWIGKVLYRMLNVNTKIYLELAKLDYNNCQALHQTEWNSMQRWYTECTLENFGMSRRALLLAYFLASASIYEPEKWLERIAWAKTSVLVETITSHFHKTKHSREQRKAFVDEFRNCTNRSNYKNGRAINNLFQLRLGSDKIEHGLTQILLGTLNHLSSNTLAAQGRDMSHHIHQAWGKWLMKWQEEGDRHEGEAELLVYTINLFAGHWFSDKLLHHPQYKRLSDLTNRICSKLGNYQKQKVHDNGSNNANSDSITTFQVESEMQELVQLVLQNSSNDIDFNVKQTFLTVAKSFYYTAYCDTQTINFHIVKVLFQRVT</sequence>
<keyword evidence="2" id="KW-1185">Reference proteome</keyword>
<evidence type="ECO:0000313" key="2">
    <source>
        <dbReference type="Proteomes" id="UP001163603"/>
    </source>
</evidence>
<dbReference type="EMBL" id="CM047736">
    <property type="protein sequence ID" value="KAJ0053553.1"/>
    <property type="molecule type" value="Genomic_DNA"/>
</dbReference>
<dbReference type="Proteomes" id="UP001163603">
    <property type="component" value="Chromosome 1"/>
</dbReference>
<accession>A0ACC0ZLP1</accession>